<reference evidence="3" key="1">
    <citation type="journal article" date="2019" name="Int. J. Syst. Evol. Microbiol.">
        <title>The Global Catalogue of Microorganisms (GCM) 10K type strain sequencing project: providing services to taxonomists for standard genome sequencing and annotation.</title>
        <authorList>
            <consortium name="The Broad Institute Genomics Platform"/>
            <consortium name="The Broad Institute Genome Sequencing Center for Infectious Disease"/>
            <person name="Wu L."/>
            <person name="Ma J."/>
        </authorList>
    </citation>
    <scope>NUCLEOTIDE SEQUENCE [LARGE SCALE GENOMIC DNA]</scope>
    <source>
        <strain evidence="3">CCUG 48216</strain>
    </source>
</reference>
<dbReference type="PANTHER" id="PTHR34821">
    <property type="entry name" value="INNER MEMBRANE PROTEIN YDCZ"/>
    <property type="match status" value="1"/>
</dbReference>
<organism evidence="2 3">
    <name type="scientific">Paenibacillus timonensis</name>
    <dbReference type="NCBI Taxonomy" id="225915"/>
    <lineage>
        <taxon>Bacteria</taxon>
        <taxon>Bacillati</taxon>
        <taxon>Bacillota</taxon>
        <taxon>Bacilli</taxon>
        <taxon>Bacillales</taxon>
        <taxon>Paenibacillaceae</taxon>
        <taxon>Paenibacillus</taxon>
    </lineage>
</organism>
<dbReference type="EMBL" id="JBHTKZ010000015">
    <property type="protein sequence ID" value="MFD1181670.1"/>
    <property type="molecule type" value="Genomic_DNA"/>
</dbReference>
<feature type="transmembrane region" description="Helical" evidence="1">
    <location>
        <begin position="93"/>
        <end position="116"/>
    </location>
</feature>
<dbReference type="PANTHER" id="PTHR34821:SF3">
    <property type="entry name" value="MEMBRANE PROTEIN"/>
    <property type="match status" value="1"/>
</dbReference>
<dbReference type="RefSeq" id="WP_240268721.1">
    <property type="nucleotide sequence ID" value="NZ_JAKSXN010000015.1"/>
</dbReference>
<feature type="transmembrane region" description="Helical" evidence="1">
    <location>
        <begin position="32"/>
        <end position="56"/>
    </location>
</feature>
<evidence type="ECO:0000313" key="2">
    <source>
        <dbReference type="EMBL" id="MFD1181670.1"/>
    </source>
</evidence>
<proteinExistence type="predicted"/>
<sequence>MLLGILFALTAGALVGMQNVFNTKVNEQTGNWTTTMLVLGLGFAASFAIGLAIEGGGMFTSLRGMQTWFWFSGLIGVGVVTCMVQGVKLLGPTYAVAIVMTSELGFALLFDALGWLGLQKVPFTLHQLIGVLVIVGGIFVFKLGGGRESEESSVRKREALN</sequence>
<name>A0ABW3SCJ6_9BACL</name>
<dbReference type="Proteomes" id="UP001597211">
    <property type="component" value="Unassembled WGS sequence"/>
</dbReference>
<feature type="transmembrane region" description="Helical" evidence="1">
    <location>
        <begin position="68"/>
        <end position="87"/>
    </location>
</feature>
<accession>A0ABW3SCJ6</accession>
<comment type="caution">
    <text evidence="2">The sequence shown here is derived from an EMBL/GenBank/DDBJ whole genome shotgun (WGS) entry which is preliminary data.</text>
</comment>
<keyword evidence="3" id="KW-1185">Reference proteome</keyword>
<evidence type="ECO:0000256" key="1">
    <source>
        <dbReference type="SAM" id="Phobius"/>
    </source>
</evidence>
<evidence type="ECO:0000313" key="3">
    <source>
        <dbReference type="Proteomes" id="UP001597211"/>
    </source>
</evidence>
<dbReference type="Pfam" id="PF04657">
    <property type="entry name" value="DMT_YdcZ"/>
    <property type="match status" value="1"/>
</dbReference>
<keyword evidence="1" id="KW-0812">Transmembrane</keyword>
<keyword evidence="1" id="KW-1133">Transmembrane helix</keyword>
<keyword evidence="1" id="KW-0472">Membrane</keyword>
<protein>
    <submittedName>
        <fullName evidence="2">DMT family transporter</fullName>
    </submittedName>
</protein>
<dbReference type="InterPro" id="IPR006750">
    <property type="entry name" value="YdcZ"/>
</dbReference>
<feature type="transmembrane region" description="Helical" evidence="1">
    <location>
        <begin position="128"/>
        <end position="145"/>
    </location>
</feature>
<gene>
    <name evidence="2" type="ORF">ACFQ2Z_09895</name>
</gene>